<proteinExistence type="predicted"/>
<dbReference type="InterPro" id="IPR037041">
    <property type="entry name" value="Trigger_fac_C_sf"/>
</dbReference>
<dbReference type="Pfam" id="PF05698">
    <property type="entry name" value="Trigger_C"/>
    <property type="match status" value="1"/>
</dbReference>
<dbReference type="GO" id="GO:0015031">
    <property type="term" value="P:protein transport"/>
    <property type="evidence" value="ECO:0007669"/>
    <property type="project" value="InterPro"/>
</dbReference>
<dbReference type="GO" id="GO:0051301">
    <property type="term" value="P:cell division"/>
    <property type="evidence" value="ECO:0007669"/>
    <property type="project" value="UniProtKB-KW"/>
</dbReference>
<feature type="domain" description="Trigger factor C-terminal" evidence="3">
    <location>
        <begin position="1"/>
        <end position="130"/>
    </location>
</feature>
<comment type="caution">
    <text evidence="4">The sequence shown here is derived from an EMBL/GenBank/DDBJ whole genome shotgun (WGS) entry which is preliminary data.</text>
</comment>
<gene>
    <name evidence="4" type="ORF">NBRC111894_660</name>
</gene>
<dbReference type="AlphaFoldDB" id="A0A4Y1Z826"/>
<evidence type="ECO:0000313" key="4">
    <source>
        <dbReference type="EMBL" id="GAY75106.1"/>
    </source>
</evidence>
<keyword evidence="2 4" id="KW-0413">Isomerase</keyword>
<keyword evidence="4" id="KW-0132">Cell division</keyword>
<evidence type="ECO:0000256" key="2">
    <source>
        <dbReference type="ARBA" id="ARBA00023235"/>
    </source>
</evidence>
<keyword evidence="1" id="KW-0697">Rotamase</keyword>
<organism evidence="4 5">
    <name type="scientific">Sporolactobacillus inulinus</name>
    <dbReference type="NCBI Taxonomy" id="2078"/>
    <lineage>
        <taxon>Bacteria</taxon>
        <taxon>Bacillati</taxon>
        <taxon>Bacillota</taxon>
        <taxon>Bacilli</taxon>
        <taxon>Bacillales</taxon>
        <taxon>Sporolactobacillaceae</taxon>
        <taxon>Sporolactobacillus</taxon>
    </lineage>
</organism>
<dbReference type="SUPFAM" id="SSF109998">
    <property type="entry name" value="Triger factor/SurA peptide-binding domain-like"/>
    <property type="match status" value="1"/>
</dbReference>
<protein>
    <submittedName>
        <fullName evidence="4">Cell division trigger factor</fullName>
        <ecNumber evidence="4">5.2.1.8</ecNumber>
    </submittedName>
</protein>
<dbReference type="EMBL" id="BEXB01000003">
    <property type="protein sequence ID" value="GAY75106.1"/>
    <property type="molecule type" value="Genomic_DNA"/>
</dbReference>
<dbReference type="EC" id="5.2.1.8" evidence="4"/>
<dbReference type="Gene3D" id="1.10.3120.10">
    <property type="entry name" value="Trigger factor, C-terminal domain"/>
    <property type="match status" value="1"/>
</dbReference>
<evidence type="ECO:0000256" key="1">
    <source>
        <dbReference type="ARBA" id="ARBA00023110"/>
    </source>
</evidence>
<dbReference type="GO" id="GO:0003755">
    <property type="term" value="F:peptidyl-prolyl cis-trans isomerase activity"/>
    <property type="evidence" value="ECO:0007669"/>
    <property type="project" value="UniProtKB-KW"/>
</dbReference>
<evidence type="ECO:0000313" key="5">
    <source>
        <dbReference type="Proteomes" id="UP000319716"/>
    </source>
</evidence>
<dbReference type="GO" id="GO:0006457">
    <property type="term" value="P:protein folding"/>
    <property type="evidence" value="ECO:0007669"/>
    <property type="project" value="InterPro"/>
</dbReference>
<sequence>MQQAAANAEIDVPEVMITNEQDNMVKEFEQRLKGQGMTLEMYSSLTGTDENALRDQMKEDAEKRVRANLTLEAIAKAESIEASDEEVEEELKKMADQYKIGADQIKAAMGGTDFIKGDLKLRKAVDFLVENSKPKAAEAK</sequence>
<accession>A0A4Y1Z826</accession>
<dbReference type="Proteomes" id="UP000319716">
    <property type="component" value="Unassembled WGS sequence"/>
</dbReference>
<reference evidence="4 5" key="1">
    <citation type="submission" date="2017-11" db="EMBL/GenBank/DDBJ databases">
        <title>Draft Genome Sequence of Sporolactobacillus inulinus NBRC 111894 Isolated from Koso, a Japanese Sugar-Vegetable Fermented Beverage.</title>
        <authorList>
            <person name="Chiou T.Y."/>
            <person name="Oshima K."/>
            <person name="Suda W."/>
            <person name="Hattori M."/>
            <person name="Takahashi T."/>
        </authorList>
    </citation>
    <scope>NUCLEOTIDE SEQUENCE [LARGE SCALE GENOMIC DNA]</scope>
    <source>
        <strain evidence="4 5">NBRC111894</strain>
    </source>
</reference>
<evidence type="ECO:0000259" key="3">
    <source>
        <dbReference type="Pfam" id="PF05698"/>
    </source>
</evidence>
<keyword evidence="4" id="KW-0131">Cell cycle</keyword>
<name>A0A4Y1Z826_9BACL</name>
<dbReference type="InterPro" id="IPR027304">
    <property type="entry name" value="Trigger_fact/SurA_dom_sf"/>
</dbReference>
<dbReference type="InterPro" id="IPR008880">
    <property type="entry name" value="Trigger_fac_C"/>
</dbReference>